<keyword evidence="2" id="KW-1185">Reference proteome</keyword>
<organism evidence="1 2">
    <name type="scientific">Quercus lobata</name>
    <name type="common">Valley oak</name>
    <dbReference type="NCBI Taxonomy" id="97700"/>
    <lineage>
        <taxon>Eukaryota</taxon>
        <taxon>Viridiplantae</taxon>
        <taxon>Streptophyta</taxon>
        <taxon>Embryophyta</taxon>
        <taxon>Tracheophyta</taxon>
        <taxon>Spermatophyta</taxon>
        <taxon>Magnoliopsida</taxon>
        <taxon>eudicotyledons</taxon>
        <taxon>Gunneridae</taxon>
        <taxon>Pentapetalae</taxon>
        <taxon>rosids</taxon>
        <taxon>fabids</taxon>
        <taxon>Fagales</taxon>
        <taxon>Fagaceae</taxon>
        <taxon>Quercus</taxon>
    </lineage>
</organism>
<dbReference type="EnsemblPlants" id="QL02p019358:mrna">
    <property type="protein sequence ID" value="QL02p019358:mrna:CDS:1"/>
    <property type="gene ID" value="QL02p019358"/>
</dbReference>
<dbReference type="Gramene" id="QL02p019358:mrna">
    <property type="protein sequence ID" value="QL02p019358:mrna:CDS:1"/>
    <property type="gene ID" value="QL02p019358"/>
</dbReference>
<protein>
    <submittedName>
        <fullName evidence="1">Uncharacterized protein</fullName>
    </submittedName>
</protein>
<evidence type="ECO:0000313" key="1">
    <source>
        <dbReference type="EnsemblPlants" id="QL02p019358:mrna:CDS:1"/>
    </source>
</evidence>
<name>A0A7N2KTP8_QUELO</name>
<proteinExistence type="predicted"/>
<accession>A0A7N2KTP8</accession>
<dbReference type="Gene3D" id="3.40.50.2000">
    <property type="entry name" value="Glycogen Phosphorylase B"/>
    <property type="match status" value="1"/>
</dbReference>
<dbReference type="InParanoid" id="A0A7N2KTP8"/>
<reference evidence="1" key="2">
    <citation type="submission" date="2021-01" db="UniProtKB">
        <authorList>
            <consortium name="EnsemblPlants"/>
        </authorList>
    </citation>
    <scope>IDENTIFICATION</scope>
</reference>
<dbReference type="Proteomes" id="UP000594261">
    <property type="component" value="Chromosome 2"/>
</dbReference>
<dbReference type="AlphaFoldDB" id="A0A7N2KTP8"/>
<sequence length="78" mass="8646">MENKGYGAHVLALSYPSQGHPNPLASKGIRATFAITHFIFKTMQPKSSASVQFDTKYQMAIMRAAFTNRRVSMPISLV</sequence>
<reference evidence="2" key="1">
    <citation type="journal article" date="2016" name="G3 (Bethesda)">
        <title>First Draft Assembly and Annotation of the Genome of a California Endemic Oak Quercus lobata Nee (Fagaceae).</title>
        <authorList>
            <person name="Sork V.L."/>
            <person name="Fitz-Gibbon S.T."/>
            <person name="Puiu D."/>
            <person name="Crepeau M."/>
            <person name="Gugger P.F."/>
            <person name="Sherman R."/>
            <person name="Stevens K."/>
            <person name="Langley C.H."/>
            <person name="Pellegrini M."/>
            <person name="Salzberg S.L."/>
        </authorList>
    </citation>
    <scope>NUCLEOTIDE SEQUENCE [LARGE SCALE GENOMIC DNA]</scope>
    <source>
        <strain evidence="2">cv. SW786</strain>
    </source>
</reference>
<evidence type="ECO:0000313" key="2">
    <source>
        <dbReference type="Proteomes" id="UP000594261"/>
    </source>
</evidence>